<dbReference type="NCBIfam" id="NF037959">
    <property type="entry name" value="MFS_SpdSyn"/>
    <property type="match status" value="1"/>
</dbReference>
<evidence type="ECO:0000313" key="3">
    <source>
        <dbReference type="Proteomes" id="UP000238196"/>
    </source>
</evidence>
<keyword evidence="1" id="KW-0620">Polyamine biosynthesis</keyword>
<dbReference type="AlphaFoldDB" id="A0A2S5KS84"/>
<protein>
    <submittedName>
        <fullName evidence="2">Spermidine synthase</fullName>
    </submittedName>
</protein>
<evidence type="ECO:0000256" key="1">
    <source>
        <dbReference type="ARBA" id="ARBA00023115"/>
    </source>
</evidence>
<dbReference type="EMBL" id="PRLP01000032">
    <property type="protein sequence ID" value="PPC77525.1"/>
    <property type="molecule type" value="Genomic_DNA"/>
</dbReference>
<organism evidence="2 3">
    <name type="scientific">Proteobacteria bacterium 228</name>
    <dbReference type="NCBI Taxonomy" id="2083153"/>
    <lineage>
        <taxon>Bacteria</taxon>
        <taxon>Pseudomonadati</taxon>
        <taxon>Pseudomonadota</taxon>
    </lineage>
</organism>
<gene>
    <name evidence="2" type="ORF">C4K68_10005</name>
</gene>
<dbReference type="Pfam" id="PF01564">
    <property type="entry name" value="Spermine_synth"/>
    <property type="match status" value="1"/>
</dbReference>
<dbReference type="GO" id="GO:0006596">
    <property type="term" value="P:polyamine biosynthetic process"/>
    <property type="evidence" value="ECO:0007669"/>
    <property type="project" value="UniProtKB-KW"/>
</dbReference>
<dbReference type="SUPFAM" id="SSF53335">
    <property type="entry name" value="S-adenosyl-L-methionine-dependent methyltransferases"/>
    <property type="match status" value="1"/>
</dbReference>
<comment type="caution">
    <text evidence="2">The sequence shown here is derived from an EMBL/GenBank/DDBJ whole genome shotgun (WGS) entry which is preliminary data.</text>
</comment>
<dbReference type="CDD" id="cd02440">
    <property type="entry name" value="AdoMet_MTases"/>
    <property type="match status" value="1"/>
</dbReference>
<dbReference type="InterPro" id="IPR029063">
    <property type="entry name" value="SAM-dependent_MTases_sf"/>
</dbReference>
<dbReference type="PANTHER" id="PTHR43317">
    <property type="entry name" value="THERMOSPERMINE SYNTHASE ACAULIS5"/>
    <property type="match status" value="1"/>
</dbReference>
<name>A0A2S5KS84_9PROT</name>
<dbReference type="PANTHER" id="PTHR43317:SF1">
    <property type="entry name" value="THERMOSPERMINE SYNTHASE ACAULIS5"/>
    <property type="match status" value="1"/>
</dbReference>
<dbReference type="Proteomes" id="UP000238196">
    <property type="component" value="Unassembled WGS sequence"/>
</dbReference>
<accession>A0A2S5KS84</accession>
<proteinExistence type="predicted"/>
<dbReference type="OrthoDB" id="9761985at2"/>
<dbReference type="Gene3D" id="3.40.50.150">
    <property type="entry name" value="Vaccinia Virus protein VP39"/>
    <property type="match status" value="1"/>
</dbReference>
<evidence type="ECO:0000313" key="2">
    <source>
        <dbReference type="EMBL" id="PPC77525.1"/>
    </source>
</evidence>
<reference evidence="2 3" key="1">
    <citation type="submission" date="2018-02" db="EMBL/GenBank/DDBJ databases">
        <title>novel marine gammaproteobacteria from coastal saline agro ecosystem.</title>
        <authorList>
            <person name="Krishnan R."/>
            <person name="Ramesh Kumar N."/>
        </authorList>
    </citation>
    <scope>NUCLEOTIDE SEQUENCE [LARGE SCALE GENOMIC DNA]</scope>
    <source>
        <strain evidence="2 3">228</strain>
    </source>
</reference>
<sequence>MLATNEREIWRAYDAWGVIRVVEAGPYRFLCFGEELETEQACILIHRPDWVEYDYVQAMLMTGVFHSKPKRALVLGLGAGTLPRGLRRLLPELQMDVVELRGQVYEAAKQFFEFPEADPQMKIHVMDAVEFIHNAELDAYDLILADIYLEEGMASAQGTAAFLDQCNRLLKRDGIIVLNQWQRGQSGHPQNEELFKACYPGRYWLLPVEEGNVVVYAFPHQTPEAPSRQLVDAMRQAGRRMELPFGRLLSRLNIPSAQ</sequence>